<dbReference type="EMBL" id="FNUC01000004">
    <property type="protein sequence ID" value="SEF11778.1"/>
    <property type="molecule type" value="Genomic_DNA"/>
</dbReference>
<reference evidence="2" key="1">
    <citation type="submission" date="2016-10" db="EMBL/GenBank/DDBJ databases">
        <authorList>
            <person name="Varghese N."/>
            <person name="Submissions S."/>
        </authorList>
    </citation>
    <scope>NUCLEOTIDE SEQUENCE [LARGE SCALE GENOMIC DNA]</scope>
    <source>
        <strain evidence="2">DSM 45237</strain>
    </source>
</reference>
<dbReference type="Proteomes" id="UP000181980">
    <property type="component" value="Unassembled WGS sequence"/>
</dbReference>
<dbReference type="OrthoDB" id="7597352at2"/>
<evidence type="ECO:0000313" key="1">
    <source>
        <dbReference type="EMBL" id="SEF11778.1"/>
    </source>
</evidence>
<dbReference type="AlphaFoldDB" id="A0A1H5PF78"/>
<dbReference type="RefSeq" id="WP_069109881.1">
    <property type="nucleotide sequence ID" value="NZ_FNUC01000004.1"/>
</dbReference>
<organism evidence="1 2">
    <name type="scientific">Jiangella alba</name>
    <dbReference type="NCBI Taxonomy" id="561176"/>
    <lineage>
        <taxon>Bacteria</taxon>
        <taxon>Bacillati</taxon>
        <taxon>Actinomycetota</taxon>
        <taxon>Actinomycetes</taxon>
        <taxon>Jiangellales</taxon>
        <taxon>Jiangellaceae</taxon>
        <taxon>Jiangella</taxon>
    </lineage>
</organism>
<proteinExistence type="predicted"/>
<sequence length="225" mass="23988">MCELLLDVDVVIKLAAYDLLDVIAHPGCGSDCGGRRGVIATTRFVAYKRLRRKSPDPQATQARLAIFLDDAIELEPTEDELRQAAVIEAQAVTAGLELDSGESQLCAISIARTIPILLTGDKRAIAAAEALLETVADLTALTERIACLEQAMTLAVERLGALSVRARVLAELNMDTAINICFQVTNPDVDATFEPTGLSSYINSVRASAPTLLIPGDRLELASVA</sequence>
<name>A0A1H5PF78_9ACTN</name>
<protein>
    <submittedName>
        <fullName evidence="1">Uncharacterized protein</fullName>
    </submittedName>
</protein>
<keyword evidence="2" id="KW-1185">Reference proteome</keyword>
<evidence type="ECO:0000313" key="2">
    <source>
        <dbReference type="Proteomes" id="UP000181980"/>
    </source>
</evidence>
<accession>A0A1H5PF78</accession>
<gene>
    <name evidence="1" type="ORF">SAMN04488561_4123</name>
</gene>